<dbReference type="InterPro" id="IPR051452">
    <property type="entry name" value="Diverse_Oxidoreductases"/>
</dbReference>
<dbReference type="GO" id="GO:0051537">
    <property type="term" value="F:2 iron, 2 sulfur cluster binding"/>
    <property type="evidence" value="ECO:0007669"/>
    <property type="project" value="UniProtKB-KW"/>
</dbReference>
<dbReference type="InterPro" id="IPR002888">
    <property type="entry name" value="2Fe-2S-bd"/>
</dbReference>
<evidence type="ECO:0000256" key="4">
    <source>
        <dbReference type="ARBA" id="ARBA00023002"/>
    </source>
</evidence>
<dbReference type="Pfam" id="PF01799">
    <property type="entry name" value="Fer2_2"/>
    <property type="match status" value="1"/>
</dbReference>
<dbReference type="Gene3D" id="3.10.20.30">
    <property type="match status" value="1"/>
</dbReference>
<dbReference type="SUPFAM" id="SSF158694">
    <property type="entry name" value="UraD-Like"/>
    <property type="match status" value="1"/>
</dbReference>
<evidence type="ECO:0000256" key="6">
    <source>
        <dbReference type="ARBA" id="ARBA00023014"/>
    </source>
</evidence>
<dbReference type="InterPro" id="IPR018020">
    <property type="entry name" value="OHCU_decarboxylase"/>
</dbReference>
<accession>A0A927BXG4</accession>
<evidence type="ECO:0000256" key="3">
    <source>
        <dbReference type="ARBA" id="ARBA00022723"/>
    </source>
</evidence>
<dbReference type="RefSeq" id="WP_190921775.1">
    <property type="nucleotide sequence ID" value="NZ_JACXIZ010000095.1"/>
</dbReference>
<dbReference type="SUPFAM" id="SSF47741">
    <property type="entry name" value="CO dehydrogenase ISP C-domain like"/>
    <property type="match status" value="1"/>
</dbReference>
<keyword evidence="4" id="KW-0560">Oxidoreductase</keyword>
<evidence type="ECO:0000313" key="10">
    <source>
        <dbReference type="Proteomes" id="UP000621560"/>
    </source>
</evidence>
<dbReference type="PANTHER" id="PTHR44379:SF2">
    <property type="entry name" value="BLR6218 PROTEIN"/>
    <property type="match status" value="1"/>
</dbReference>
<protein>
    <submittedName>
        <fullName evidence="9">2Fe-2S iron-sulfur cluster binding domain-containing protein</fullName>
    </submittedName>
</protein>
<feature type="region of interest" description="Disordered" evidence="7">
    <location>
        <begin position="184"/>
        <end position="216"/>
    </location>
</feature>
<dbReference type="Proteomes" id="UP000621560">
    <property type="component" value="Unassembled WGS sequence"/>
</dbReference>
<name>A0A927BXG4_9BACL</name>
<dbReference type="EMBL" id="JACXIZ010000095">
    <property type="protein sequence ID" value="MBD2848681.1"/>
    <property type="molecule type" value="Genomic_DNA"/>
</dbReference>
<dbReference type="GO" id="GO:0006144">
    <property type="term" value="P:purine nucleobase metabolic process"/>
    <property type="evidence" value="ECO:0007669"/>
    <property type="project" value="UniProtKB-KW"/>
</dbReference>
<organism evidence="9 10">
    <name type="scientific">Paenibacillus sabuli</name>
    <dbReference type="NCBI Taxonomy" id="2772509"/>
    <lineage>
        <taxon>Bacteria</taxon>
        <taxon>Bacillati</taxon>
        <taxon>Bacillota</taxon>
        <taxon>Bacilli</taxon>
        <taxon>Bacillales</taxon>
        <taxon>Paenibacillaceae</taxon>
        <taxon>Paenibacillus</taxon>
    </lineage>
</organism>
<evidence type="ECO:0000256" key="7">
    <source>
        <dbReference type="SAM" id="MobiDB-lite"/>
    </source>
</evidence>
<feature type="non-terminal residue" evidence="9">
    <location>
        <position position="322"/>
    </location>
</feature>
<proteinExistence type="predicted"/>
<evidence type="ECO:0000313" key="9">
    <source>
        <dbReference type="EMBL" id="MBD2848681.1"/>
    </source>
</evidence>
<keyword evidence="1" id="KW-0659">Purine metabolism</keyword>
<keyword evidence="6" id="KW-0411">Iron-sulfur</keyword>
<dbReference type="InterPro" id="IPR006058">
    <property type="entry name" value="2Fe2S_fd_BS"/>
</dbReference>
<dbReference type="InterPro" id="IPR001041">
    <property type="entry name" value="2Fe-2S_ferredoxin-type"/>
</dbReference>
<dbReference type="PROSITE" id="PS51085">
    <property type="entry name" value="2FE2S_FER_2"/>
    <property type="match status" value="1"/>
</dbReference>
<evidence type="ECO:0000256" key="1">
    <source>
        <dbReference type="ARBA" id="ARBA00022631"/>
    </source>
</evidence>
<evidence type="ECO:0000256" key="2">
    <source>
        <dbReference type="ARBA" id="ARBA00022714"/>
    </source>
</evidence>
<dbReference type="PANTHER" id="PTHR44379">
    <property type="entry name" value="OXIDOREDUCTASE WITH IRON-SULFUR SUBUNIT"/>
    <property type="match status" value="1"/>
</dbReference>
<dbReference type="GO" id="GO:0046872">
    <property type="term" value="F:metal ion binding"/>
    <property type="evidence" value="ECO:0007669"/>
    <property type="project" value="UniProtKB-KW"/>
</dbReference>
<keyword evidence="3" id="KW-0479">Metal-binding</keyword>
<dbReference type="GO" id="GO:0016491">
    <property type="term" value="F:oxidoreductase activity"/>
    <property type="evidence" value="ECO:0007669"/>
    <property type="project" value="UniProtKB-KW"/>
</dbReference>
<sequence length="322" mass="33746">MSEASEWELSPMGYRLRCTVNGRPVELDTAPTRRMLDVLRDELGLTGTKLSCGIGRCGACMVLVDGRPVNACLAMAYQCADRGVTTIEGVAGAGAQLHPLQQAFLEEGGYQCGYCTPGMIVAAAALLAEYPQPTEAQLVEALSGNLCRCTGYGGIRRAIRAAASGESQGAGAVRAGVDGAATDADGGAGAAVDDEAASGRAAPPSGETPREYASRCGRRTWRRAPWPRKTSCVRASRRPAAGRARSASLSLRALNEAREPPAFAALLGGLFEHSPWVAEQAWARRPFATAAALRAAFADAVRSAPLQRQLALLRAHPELGAR</sequence>
<feature type="domain" description="2Fe-2S ferredoxin-type" evidence="8">
    <location>
        <begin position="14"/>
        <end position="90"/>
    </location>
</feature>
<comment type="caution">
    <text evidence="9">The sequence shown here is derived from an EMBL/GenBank/DDBJ whole genome shotgun (WGS) entry which is preliminary data.</text>
</comment>
<gene>
    <name evidence="9" type="ORF">IDH44_26220</name>
</gene>
<keyword evidence="2" id="KW-0001">2Fe-2S</keyword>
<reference evidence="9" key="1">
    <citation type="submission" date="2020-09" db="EMBL/GenBank/DDBJ databases">
        <title>A novel bacterium of genus Paenibacillus, isolated from South China Sea.</title>
        <authorList>
            <person name="Huang H."/>
            <person name="Mo K."/>
            <person name="Hu Y."/>
        </authorList>
    </citation>
    <scope>NUCLEOTIDE SEQUENCE</scope>
    <source>
        <strain evidence="9">IB182496</strain>
    </source>
</reference>
<keyword evidence="10" id="KW-1185">Reference proteome</keyword>
<dbReference type="InterPro" id="IPR036010">
    <property type="entry name" value="2Fe-2S_ferredoxin-like_sf"/>
</dbReference>
<dbReference type="InterPro" id="IPR036884">
    <property type="entry name" value="2Fe-2S-bd_dom_sf"/>
</dbReference>
<evidence type="ECO:0000256" key="5">
    <source>
        <dbReference type="ARBA" id="ARBA00023004"/>
    </source>
</evidence>
<dbReference type="Pfam" id="PF00111">
    <property type="entry name" value="Fer2"/>
    <property type="match status" value="1"/>
</dbReference>
<dbReference type="InterPro" id="IPR036778">
    <property type="entry name" value="OHCU_decarboxylase_sf"/>
</dbReference>
<dbReference type="InterPro" id="IPR012675">
    <property type="entry name" value="Beta-grasp_dom_sf"/>
</dbReference>
<dbReference type="PROSITE" id="PS00197">
    <property type="entry name" value="2FE2S_FER_1"/>
    <property type="match status" value="1"/>
</dbReference>
<evidence type="ECO:0000259" key="8">
    <source>
        <dbReference type="PROSITE" id="PS51085"/>
    </source>
</evidence>
<dbReference type="Pfam" id="PF09349">
    <property type="entry name" value="OHCU_decarbox"/>
    <property type="match status" value="1"/>
</dbReference>
<dbReference type="AlphaFoldDB" id="A0A927BXG4"/>
<dbReference type="SUPFAM" id="SSF54292">
    <property type="entry name" value="2Fe-2S ferredoxin-like"/>
    <property type="match status" value="1"/>
</dbReference>
<dbReference type="Gene3D" id="1.10.150.120">
    <property type="entry name" value="[2Fe-2S]-binding domain"/>
    <property type="match status" value="1"/>
</dbReference>
<keyword evidence="5" id="KW-0408">Iron</keyword>
<dbReference type="CDD" id="cd00207">
    <property type="entry name" value="fer2"/>
    <property type="match status" value="1"/>
</dbReference>
<dbReference type="Gene3D" id="1.10.3330.10">
    <property type="entry name" value="Oxo-4-hydroxy-4-carboxy-5-ureidoimidazoline decarboxylase"/>
    <property type="match status" value="1"/>
</dbReference>